<evidence type="ECO:0000313" key="2">
    <source>
        <dbReference type="EMBL" id="KAF2074371.1"/>
    </source>
</evidence>
<feature type="compositionally biased region" description="Acidic residues" evidence="1">
    <location>
        <begin position="530"/>
        <end position="548"/>
    </location>
</feature>
<feature type="compositionally biased region" description="Polar residues" evidence="1">
    <location>
        <begin position="510"/>
        <end position="524"/>
    </location>
</feature>
<sequence length="604" mass="68450">MSLVDLCLELIYKDILNKQNNAKSSPIRLNPSLVINSNNSNSKLQCDKTINNNDNNSIKKKTLFDLSDDEDDQDNNSNNNNISISNITEASDIALSSSSSNLKILDQNNSNNSFEEGSSYCEEGEEEEEDEEDDVLDFNNEILSKYFKKDVKLYQKFLSILIEREKLTTDHLYQYSISLPLDFITFLDFQSTSITTNQIYSISKIKTLRSLNLSNCQFVNSQSIYALRKLPKLLTLDISNTSITDNSMHYINEMPRIQVLNISSNRNLRDSALLYLSKNQTLKEIIARSLLFTDKSVCEFTYQSFVSLSLLNVTNSLIGDISLEYFLRLPSLGTLVLFGSQVTKDALVSLEKQMKLNSSNGCVIDYPTKTILFKKTSSSIYIKSNNIDIVQSNNKLWPIQDIKSFIIKSFINRSSPNSSFDHSFDSATFHLKLHHASPDSLLNNDNSNNNNSKNNNNNSDQLRIFKDPFSNSPTKRDLTIIHSSPSRLNVFNPSKSNTPHTPKSKMYKFKTTQTPLISPKSNTKPKYIQEESDDDDDEDESGDEDGNDENVNVNVVDNNCNNSHKKTNGYFLTPTKATSSTALRKRKSTDSQDKCQTFKKLVFS</sequence>
<dbReference type="InterPro" id="IPR006553">
    <property type="entry name" value="Leu-rich_rpt_Cys-con_subtyp"/>
</dbReference>
<feature type="region of interest" description="Disordered" evidence="1">
    <location>
        <begin position="440"/>
        <end position="572"/>
    </location>
</feature>
<evidence type="ECO:0008006" key="4">
    <source>
        <dbReference type="Google" id="ProtNLM"/>
    </source>
</evidence>
<feature type="compositionally biased region" description="Acidic residues" evidence="1">
    <location>
        <begin position="122"/>
        <end position="133"/>
    </location>
</feature>
<dbReference type="EMBL" id="AJWJ01000150">
    <property type="protein sequence ID" value="KAF2074371.1"/>
    <property type="molecule type" value="Genomic_DNA"/>
</dbReference>
<name>A0A8J4UT36_9MYCE</name>
<dbReference type="Proteomes" id="UP000695562">
    <property type="component" value="Unassembled WGS sequence"/>
</dbReference>
<dbReference type="Gene3D" id="3.80.10.10">
    <property type="entry name" value="Ribonuclease Inhibitor"/>
    <property type="match status" value="1"/>
</dbReference>
<dbReference type="AlphaFoldDB" id="A0A8J4UT36"/>
<comment type="caution">
    <text evidence="2">The sequence shown here is derived from an EMBL/GenBank/DDBJ whole genome shotgun (WGS) entry which is preliminary data.</text>
</comment>
<feature type="compositionally biased region" description="Polar residues" evidence="1">
    <location>
        <begin position="481"/>
        <end position="501"/>
    </location>
</feature>
<dbReference type="OrthoDB" id="21258at2759"/>
<evidence type="ECO:0000313" key="3">
    <source>
        <dbReference type="Proteomes" id="UP000695562"/>
    </source>
</evidence>
<accession>A0A8J4UT36</accession>
<dbReference type="InterPro" id="IPR032675">
    <property type="entry name" value="LRR_dom_sf"/>
</dbReference>
<feature type="compositionally biased region" description="Low complexity" evidence="1">
    <location>
        <begin position="549"/>
        <end position="559"/>
    </location>
</feature>
<evidence type="ECO:0000256" key="1">
    <source>
        <dbReference type="SAM" id="MobiDB-lite"/>
    </source>
</evidence>
<dbReference type="SUPFAM" id="SSF52047">
    <property type="entry name" value="RNI-like"/>
    <property type="match status" value="1"/>
</dbReference>
<organism evidence="2 3">
    <name type="scientific">Polysphondylium violaceum</name>
    <dbReference type="NCBI Taxonomy" id="133409"/>
    <lineage>
        <taxon>Eukaryota</taxon>
        <taxon>Amoebozoa</taxon>
        <taxon>Evosea</taxon>
        <taxon>Eumycetozoa</taxon>
        <taxon>Dictyostelia</taxon>
        <taxon>Dictyosteliales</taxon>
        <taxon>Dictyosteliaceae</taxon>
        <taxon>Polysphondylium</taxon>
    </lineage>
</organism>
<dbReference type="SMART" id="SM00367">
    <property type="entry name" value="LRR_CC"/>
    <property type="match status" value="2"/>
</dbReference>
<protein>
    <recommendedName>
        <fullName evidence="4">Leucine-rich repeat-containing protein</fullName>
    </recommendedName>
</protein>
<reference evidence="2" key="1">
    <citation type="submission" date="2020-01" db="EMBL/GenBank/DDBJ databases">
        <title>Development of genomics and gene disruption for Polysphondylium violaceum indicates a role for the polyketide synthase stlB in stalk morphogenesis.</title>
        <authorList>
            <person name="Narita B."/>
            <person name="Kawabe Y."/>
            <person name="Kin K."/>
            <person name="Saito T."/>
            <person name="Gibbs R."/>
            <person name="Kuspa A."/>
            <person name="Muzny D."/>
            <person name="Queller D."/>
            <person name="Richards S."/>
            <person name="Strassman J."/>
            <person name="Sucgang R."/>
            <person name="Worley K."/>
            <person name="Schaap P."/>
        </authorList>
    </citation>
    <scope>NUCLEOTIDE SEQUENCE</scope>
    <source>
        <strain evidence="2">QSvi11</strain>
    </source>
</reference>
<keyword evidence="3" id="KW-1185">Reference proteome</keyword>
<feature type="compositionally biased region" description="Low complexity" evidence="1">
    <location>
        <begin position="440"/>
        <end position="460"/>
    </location>
</feature>
<proteinExistence type="predicted"/>
<feature type="compositionally biased region" description="Low complexity" evidence="1">
    <location>
        <begin position="108"/>
        <end position="121"/>
    </location>
</feature>
<gene>
    <name evidence="2" type="ORF">CYY_004305</name>
</gene>
<feature type="region of interest" description="Disordered" evidence="1">
    <location>
        <begin position="106"/>
        <end position="133"/>
    </location>
</feature>